<reference evidence="9" key="1">
    <citation type="submission" date="2020-08" db="EMBL/GenBank/DDBJ databases">
        <authorList>
            <person name="Cejkova D."/>
            <person name="Kubasova T."/>
            <person name="Jahodarova E."/>
            <person name="Rychlik I."/>
        </authorList>
    </citation>
    <scope>NUCLEOTIDE SEQUENCE</scope>
    <source>
        <strain evidence="9">An836</strain>
    </source>
</reference>
<organism evidence="9 10">
    <name type="scientific">Bifidobacterium pullorum subsp. saeculare</name>
    <dbReference type="NCBI Taxonomy" id="78257"/>
    <lineage>
        <taxon>Bacteria</taxon>
        <taxon>Bacillati</taxon>
        <taxon>Actinomycetota</taxon>
        <taxon>Actinomycetes</taxon>
        <taxon>Bifidobacteriales</taxon>
        <taxon>Bifidobacteriaceae</taxon>
        <taxon>Bifidobacterium</taxon>
    </lineage>
</organism>
<dbReference type="InterPro" id="IPR010065">
    <property type="entry name" value="AA_ABC_transptr_permease_3TM"/>
</dbReference>
<keyword evidence="5" id="KW-0029">Amino-acid transport</keyword>
<feature type="transmembrane region" description="Helical" evidence="8">
    <location>
        <begin position="53"/>
        <end position="75"/>
    </location>
</feature>
<evidence type="ECO:0000256" key="5">
    <source>
        <dbReference type="ARBA" id="ARBA00022970"/>
    </source>
</evidence>
<dbReference type="Proteomes" id="UP000718821">
    <property type="component" value="Unassembled WGS sequence"/>
</dbReference>
<keyword evidence="7 8" id="KW-0472">Membrane</keyword>
<comment type="caution">
    <text evidence="9">The sequence shown here is derived from an EMBL/GenBank/DDBJ whole genome shotgun (WGS) entry which is preliminary data.</text>
</comment>
<dbReference type="GO" id="GO:0022857">
    <property type="term" value="F:transmembrane transporter activity"/>
    <property type="evidence" value="ECO:0007669"/>
    <property type="project" value="InterPro"/>
</dbReference>
<dbReference type="PANTHER" id="PTHR30614">
    <property type="entry name" value="MEMBRANE COMPONENT OF AMINO ACID ABC TRANSPORTER"/>
    <property type="match status" value="1"/>
</dbReference>
<gene>
    <name evidence="9" type="ORF">H7U32_05210</name>
</gene>
<protein>
    <submittedName>
        <fullName evidence="9">ABC transporter permease subunit</fullName>
    </submittedName>
</protein>
<evidence type="ECO:0000313" key="9">
    <source>
        <dbReference type="EMBL" id="MBM6699721.1"/>
    </source>
</evidence>
<keyword evidence="6 8" id="KW-1133">Transmembrane helix</keyword>
<dbReference type="PANTHER" id="PTHR30614:SF0">
    <property type="entry name" value="L-CYSTINE TRANSPORT SYSTEM PERMEASE PROTEIN TCYL"/>
    <property type="match status" value="1"/>
</dbReference>
<dbReference type="EMBL" id="JACLYU010000007">
    <property type="protein sequence ID" value="MBM6699721.1"/>
    <property type="molecule type" value="Genomic_DNA"/>
</dbReference>
<accession>A0A938WXI6</accession>
<keyword evidence="4 8" id="KW-0812">Transmembrane</keyword>
<dbReference type="GO" id="GO:0043190">
    <property type="term" value="C:ATP-binding cassette (ABC) transporter complex"/>
    <property type="evidence" value="ECO:0007669"/>
    <property type="project" value="InterPro"/>
</dbReference>
<reference evidence="9" key="2">
    <citation type="journal article" date="2021" name="Sci. Rep.">
        <title>The distribution of antibiotic resistance genes in chicken gut microbiota commensals.</title>
        <authorList>
            <person name="Juricova H."/>
            <person name="Matiasovicova J."/>
            <person name="Kubasova T."/>
            <person name="Cejkova D."/>
            <person name="Rychlik I."/>
        </authorList>
    </citation>
    <scope>NUCLEOTIDE SEQUENCE</scope>
    <source>
        <strain evidence="9">An836</strain>
    </source>
</reference>
<proteinExistence type="predicted"/>
<feature type="transmembrane region" description="Helical" evidence="8">
    <location>
        <begin position="95"/>
        <end position="114"/>
    </location>
</feature>
<evidence type="ECO:0000256" key="6">
    <source>
        <dbReference type="ARBA" id="ARBA00022989"/>
    </source>
</evidence>
<feature type="non-terminal residue" evidence="9">
    <location>
        <position position="1"/>
    </location>
</feature>
<evidence type="ECO:0000256" key="7">
    <source>
        <dbReference type="ARBA" id="ARBA00023136"/>
    </source>
</evidence>
<name>A0A938WXI6_9BIFI</name>
<dbReference type="NCBIfam" id="TIGR01726">
    <property type="entry name" value="HEQRo_perm_3TM"/>
    <property type="match status" value="1"/>
</dbReference>
<evidence type="ECO:0000256" key="1">
    <source>
        <dbReference type="ARBA" id="ARBA00004651"/>
    </source>
</evidence>
<dbReference type="GO" id="GO:0006865">
    <property type="term" value="P:amino acid transport"/>
    <property type="evidence" value="ECO:0007669"/>
    <property type="project" value="UniProtKB-KW"/>
</dbReference>
<dbReference type="InterPro" id="IPR035906">
    <property type="entry name" value="MetI-like_sf"/>
</dbReference>
<comment type="subcellular location">
    <subcellularLocation>
        <location evidence="1">Cell membrane</location>
        <topology evidence="1">Multi-pass membrane protein</topology>
    </subcellularLocation>
</comment>
<keyword evidence="2" id="KW-0813">Transport</keyword>
<sequence length="232" mass="25514">ARHRDRPPQRHAIPEIQIDRPATLLLATHIGLQSRHPRVQPFDRTPRHTPLHWIATVMVSFFRGTPGIVQLYLVFFGLPRLCARFGADLDSWPAGAFYMIAATLNLSCFIGEALRSGYLGVDRGQIEAGQHRFQPRAESHPRDCAADAAHGAAESQESCDRRAQGYVHRLLHRRGGAARLCENCGRGALWPGPAVDPRRRGRHVRHTVRTVGAGVQPGVPAHGTARHGGSLA</sequence>
<dbReference type="CDD" id="cd06261">
    <property type="entry name" value="TM_PBP2"/>
    <property type="match status" value="1"/>
</dbReference>
<dbReference type="InterPro" id="IPR000515">
    <property type="entry name" value="MetI-like"/>
</dbReference>
<dbReference type="AlphaFoldDB" id="A0A938WXI6"/>
<dbReference type="SUPFAM" id="SSF161098">
    <property type="entry name" value="MetI-like"/>
    <property type="match status" value="1"/>
</dbReference>
<dbReference type="InterPro" id="IPR043429">
    <property type="entry name" value="ArtM/GltK/GlnP/TcyL/YhdX-like"/>
</dbReference>
<evidence type="ECO:0000256" key="2">
    <source>
        <dbReference type="ARBA" id="ARBA00022448"/>
    </source>
</evidence>
<keyword evidence="3" id="KW-1003">Cell membrane</keyword>
<evidence type="ECO:0000313" key="10">
    <source>
        <dbReference type="Proteomes" id="UP000718821"/>
    </source>
</evidence>
<keyword evidence="10" id="KW-1185">Reference proteome</keyword>
<evidence type="ECO:0000256" key="4">
    <source>
        <dbReference type="ARBA" id="ARBA00022692"/>
    </source>
</evidence>
<evidence type="ECO:0000256" key="8">
    <source>
        <dbReference type="SAM" id="Phobius"/>
    </source>
</evidence>
<evidence type="ECO:0000256" key="3">
    <source>
        <dbReference type="ARBA" id="ARBA00022475"/>
    </source>
</evidence>
<dbReference type="Gene3D" id="1.10.3720.10">
    <property type="entry name" value="MetI-like"/>
    <property type="match status" value="1"/>
</dbReference>